<dbReference type="GeneID" id="83062318"/>
<sequence>MQGELAGKVAVVHGGSGAIGGAVARAFAREGARVFLAARGRGRLETAVAAIAAAGGSAEADCVDALDPDALAAHADAVAERAGGIDVVFNAVGFVHVQGVPFAELSLADFELPVHRYIRSQYAIAQAAARHMRAGGAIVSLVTPVARMTGPGFLGHCVACAGVEAISRHLAGELAPRGIRTVCLRSHAIPETLQHGSHAREVFQPQADAAGIGLDEMMRGAADSTLLKRLPTLEEIAGAAMYAASPRAASMTGAILNLTSGVLLD</sequence>
<evidence type="ECO:0000313" key="3">
    <source>
        <dbReference type="EMBL" id="BAV95892.1"/>
    </source>
</evidence>
<dbReference type="PANTHER" id="PTHR43669:SF3">
    <property type="entry name" value="ALCOHOL DEHYDROGENASE, PUTATIVE (AFU_ORTHOLOGUE AFUA_3G03445)-RELATED"/>
    <property type="match status" value="1"/>
</dbReference>
<comment type="similarity">
    <text evidence="1">Belongs to the short-chain dehydrogenases/reductases (SDR) family.</text>
</comment>
<evidence type="ECO:0000256" key="2">
    <source>
        <dbReference type="ARBA" id="ARBA00023002"/>
    </source>
</evidence>
<accession>A0AAU9AM80</accession>
<dbReference type="RefSeq" id="WP_096376444.1">
    <property type="nucleotide sequence ID" value="NZ_AP014940.1"/>
</dbReference>
<dbReference type="SUPFAM" id="SSF51735">
    <property type="entry name" value="NAD(P)-binding Rossmann-fold domains"/>
    <property type="match status" value="1"/>
</dbReference>
<dbReference type="AlphaFoldDB" id="A0AAU9AM80"/>
<proteinExistence type="inferred from homology"/>
<dbReference type="Gene3D" id="3.40.50.720">
    <property type="entry name" value="NAD(P)-binding Rossmann-like Domain"/>
    <property type="match status" value="1"/>
</dbReference>
<dbReference type="Pfam" id="PF13561">
    <property type="entry name" value="adh_short_C2"/>
    <property type="match status" value="1"/>
</dbReference>
<protein>
    <submittedName>
        <fullName evidence="3">Short-chain dehydrogenase/reductase</fullName>
    </submittedName>
</protein>
<dbReference type="CDD" id="cd05233">
    <property type="entry name" value="SDR_c"/>
    <property type="match status" value="1"/>
</dbReference>
<reference evidence="3 4" key="1">
    <citation type="journal article" date="2017" name="DNA Res.">
        <title>Complete genome sequence and expression profile of the commercial lytic enzyme producer Lysobacter enzymogenes M497-1.</title>
        <authorList>
            <person name="Takami H."/>
            <person name="Toyoda A."/>
            <person name="Uchiyama I."/>
            <person name="Itoh T."/>
            <person name="Takaki Y."/>
            <person name="Arai W."/>
            <person name="Nishi S."/>
            <person name="Kawai M."/>
            <person name="Shinya K."/>
            <person name="Ikeda H."/>
        </authorList>
    </citation>
    <scope>NUCLEOTIDE SEQUENCE [LARGE SCALE GENOMIC DNA]</scope>
    <source>
        <strain evidence="3 4">M497-1</strain>
    </source>
</reference>
<dbReference type="GO" id="GO:0016491">
    <property type="term" value="F:oxidoreductase activity"/>
    <property type="evidence" value="ECO:0007669"/>
    <property type="project" value="UniProtKB-KW"/>
</dbReference>
<dbReference type="EMBL" id="AP014940">
    <property type="protein sequence ID" value="BAV95892.1"/>
    <property type="molecule type" value="Genomic_DNA"/>
</dbReference>
<keyword evidence="2" id="KW-0560">Oxidoreductase</keyword>
<evidence type="ECO:0000256" key="1">
    <source>
        <dbReference type="ARBA" id="ARBA00006484"/>
    </source>
</evidence>
<dbReference type="PRINTS" id="PR00081">
    <property type="entry name" value="GDHRDH"/>
</dbReference>
<gene>
    <name evidence="3" type="ORF">LEN_0405</name>
</gene>
<name>A0AAU9AM80_LYSEN</name>
<evidence type="ECO:0000313" key="4">
    <source>
        <dbReference type="Proteomes" id="UP000218824"/>
    </source>
</evidence>
<dbReference type="InterPro" id="IPR002347">
    <property type="entry name" value="SDR_fam"/>
</dbReference>
<dbReference type="InterPro" id="IPR036291">
    <property type="entry name" value="NAD(P)-bd_dom_sf"/>
</dbReference>
<dbReference type="KEGG" id="lem:LEN_0405"/>
<dbReference type="PANTHER" id="PTHR43669">
    <property type="entry name" value="5-KETO-D-GLUCONATE 5-REDUCTASE"/>
    <property type="match status" value="1"/>
</dbReference>
<dbReference type="Proteomes" id="UP000218824">
    <property type="component" value="Chromosome"/>
</dbReference>
<organism evidence="3 4">
    <name type="scientific">Lysobacter enzymogenes</name>
    <dbReference type="NCBI Taxonomy" id="69"/>
    <lineage>
        <taxon>Bacteria</taxon>
        <taxon>Pseudomonadati</taxon>
        <taxon>Pseudomonadota</taxon>
        <taxon>Gammaproteobacteria</taxon>
        <taxon>Lysobacterales</taxon>
        <taxon>Lysobacteraceae</taxon>
        <taxon>Lysobacter</taxon>
    </lineage>
</organism>